<dbReference type="AlphaFoldDB" id="A0A0B7NTM1"/>
<dbReference type="SUPFAM" id="SSF53178">
    <property type="entry name" value="Peptidyl-tRNA hydrolase-like"/>
    <property type="match status" value="1"/>
</dbReference>
<accession>A0A0B7NTM1</accession>
<feature type="active site" description="Proton acceptor" evidence="8">
    <location>
        <position position="21"/>
    </location>
</feature>
<feature type="site" description="Discriminates between blocked and unblocked aminoacyl-tRNA" evidence="8">
    <location>
        <position position="11"/>
    </location>
</feature>
<evidence type="ECO:0000256" key="4">
    <source>
        <dbReference type="ARBA" id="ARBA00022884"/>
    </source>
</evidence>
<dbReference type="InterPro" id="IPR018171">
    <property type="entry name" value="Pept_tRNA_hydro_CS"/>
</dbReference>
<name>A0A0B7NTM1_PROFF</name>
<dbReference type="PROSITE" id="PS01195">
    <property type="entry name" value="PEPT_TRNA_HYDROL_1"/>
    <property type="match status" value="1"/>
</dbReference>
<feature type="site" description="Stabilizes the basic form of H active site to accept a proton" evidence="8">
    <location>
        <position position="102"/>
    </location>
</feature>
<dbReference type="PROSITE" id="PS01196">
    <property type="entry name" value="PEPT_TRNA_HYDROL_2"/>
    <property type="match status" value="1"/>
</dbReference>
<organism evidence="12">
    <name type="scientific">Propionibacterium freudenreichii subsp. freudenreichii</name>
    <dbReference type="NCBI Taxonomy" id="66712"/>
    <lineage>
        <taxon>Bacteria</taxon>
        <taxon>Bacillati</taxon>
        <taxon>Actinomycetota</taxon>
        <taxon>Actinomycetes</taxon>
        <taxon>Propionibacteriales</taxon>
        <taxon>Propionibacteriaceae</taxon>
        <taxon>Propionibacterium</taxon>
    </lineage>
</organism>
<evidence type="ECO:0000256" key="2">
    <source>
        <dbReference type="ARBA" id="ARBA00022555"/>
    </source>
</evidence>
<feature type="binding site" evidence="8">
    <location>
        <position position="123"/>
    </location>
    <ligand>
        <name>tRNA</name>
        <dbReference type="ChEBI" id="CHEBI:17843"/>
    </ligand>
</feature>
<gene>
    <name evidence="8 12" type="primary">pth</name>
    <name evidence="12" type="ORF">PFCIRM138_00270</name>
</gene>
<comment type="subunit">
    <text evidence="8">Monomer.</text>
</comment>
<dbReference type="CDD" id="cd00462">
    <property type="entry name" value="PTH"/>
    <property type="match status" value="1"/>
</dbReference>
<dbReference type="GO" id="GO:0000049">
    <property type="term" value="F:tRNA binding"/>
    <property type="evidence" value="ECO:0007669"/>
    <property type="project" value="UniProtKB-UniRule"/>
</dbReference>
<dbReference type="EC" id="3.1.1.29" evidence="1 8"/>
<reference evidence="12" key="1">
    <citation type="submission" date="2014-08" db="EMBL/GenBank/DDBJ databases">
        <authorList>
            <person name="Falentin Helene"/>
        </authorList>
    </citation>
    <scope>NUCLEOTIDE SEQUENCE</scope>
</reference>
<evidence type="ECO:0000256" key="10">
    <source>
        <dbReference type="RuleBase" id="RU004320"/>
    </source>
</evidence>
<evidence type="ECO:0000256" key="1">
    <source>
        <dbReference type="ARBA" id="ARBA00013260"/>
    </source>
</evidence>
<evidence type="ECO:0000256" key="8">
    <source>
        <dbReference type="HAMAP-Rule" id="MF_00083"/>
    </source>
</evidence>
<dbReference type="GO" id="GO:0005737">
    <property type="term" value="C:cytoplasm"/>
    <property type="evidence" value="ECO:0007669"/>
    <property type="project" value="UniProtKB-SubCell"/>
</dbReference>
<evidence type="ECO:0000256" key="6">
    <source>
        <dbReference type="ARBA" id="ARBA00048707"/>
    </source>
</evidence>
<dbReference type="PANTHER" id="PTHR17224">
    <property type="entry name" value="PEPTIDYL-TRNA HYDROLASE"/>
    <property type="match status" value="1"/>
</dbReference>
<dbReference type="Gene3D" id="3.40.50.1470">
    <property type="entry name" value="Peptidyl-tRNA hydrolase"/>
    <property type="match status" value="1"/>
</dbReference>
<evidence type="ECO:0000256" key="7">
    <source>
        <dbReference type="ARBA" id="ARBA00050038"/>
    </source>
</evidence>
<dbReference type="PANTHER" id="PTHR17224:SF1">
    <property type="entry name" value="PEPTIDYL-TRNA HYDROLASE"/>
    <property type="match status" value="1"/>
</dbReference>
<comment type="similarity">
    <text evidence="5 8 10">Belongs to the PTH family.</text>
</comment>
<dbReference type="FunFam" id="3.40.50.1470:FF:000001">
    <property type="entry name" value="Peptidyl-tRNA hydrolase"/>
    <property type="match status" value="1"/>
</dbReference>
<dbReference type="InterPro" id="IPR036416">
    <property type="entry name" value="Pept_tRNA_hydro_sf"/>
</dbReference>
<protein>
    <recommendedName>
        <fullName evidence="7 8">Peptidyl-tRNA hydrolase</fullName>
        <shortName evidence="8">Pth</shortName>
        <ecNumber evidence="1 8">3.1.1.29</ecNumber>
    </recommendedName>
</protein>
<feature type="binding site" evidence="8">
    <location>
        <position position="75"/>
    </location>
    <ligand>
        <name>tRNA</name>
        <dbReference type="ChEBI" id="CHEBI:17843"/>
    </ligand>
</feature>
<evidence type="ECO:0000256" key="5">
    <source>
        <dbReference type="ARBA" id="ARBA00038063"/>
    </source>
</evidence>
<keyword evidence="4 8" id="KW-0694">RNA-binding</keyword>
<keyword evidence="8" id="KW-0963">Cytoplasm</keyword>
<keyword evidence="2 8" id="KW-0820">tRNA-binding</keyword>
<evidence type="ECO:0000256" key="11">
    <source>
        <dbReference type="SAM" id="MobiDB-lite"/>
    </source>
</evidence>
<dbReference type="RefSeq" id="WP_013161604.1">
    <property type="nucleotide sequence ID" value="NZ_CP010341.1"/>
</dbReference>
<sequence length="197" mass="21339">MMSWLVVGLGNPGPQYANTRHNIGFLTVDELARRAGERFSASRGMHAETASTRIGPQGIGGPAPEKLVLAKPRTFMNESGRAVRKLSDFLDIEPDHIIVVHDELDLDPGRLRIKLGGGDNGHNGLKSIRAHLGTGDFYRVRLGIGRPQGHRAGADYVLGRFSKAEREELAIEVDDGAEAVISLINAGLGPTQNRFNN</sequence>
<dbReference type="Pfam" id="PF01195">
    <property type="entry name" value="Pept_tRNA_hydro"/>
    <property type="match status" value="1"/>
</dbReference>
<dbReference type="GO" id="GO:0004045">
    <property type="term" value="F:peptidyl-tRNA hydrolase activity"/>
    <property type="evidence" value="ECO:0007669"/>
    <property type="project" value="UniProtKB-UniRule"/>
</dbReference>
<dbReference type="EMBL" id="LM676429">
    <property type="protein sequence ID" value="CEP27220.1"/>
    <property type="molecule type" value="Genomic_DNA"/>
</dbReference>
<comment type="catalytic activity">
    <reaction evidence="6 8 9">
        <text>an N-acyl-L-alpha-aminoacyl-tRNA + H2O = an N-acyl-L-amino acid + a tRNA + H(+)</text>
        <dbReference type="Rhea" id="RHEA:54448"/>
        <dbReference type="Rhea" id="RHEA-COMP:10123"/>
        <dbReference type="Rhea" id="RHEA-COMP:13883"/>
        <dbReference type="ChEBI" id="CHEBI:15377"/>
        <dbReference type="ChEBI" id="CHEBI:15378"/>
        <dbReference type="ChEBI" id="CHEBI:59874"/>
        <dbReference type="ChEBI" id="CHEBI:78442"/>
        <dbReference type="ChEBI" id="CHEBI:138191"/>
        <dbReference type="EC" id="3.1.1.29"/>
    </reaction>
</comment>
<keyword evidence="3 8" id="KW-0378">Hydrolase</keyword>
<proteinExistence type="inferred from homology"/>
<dbReference type="NCBIfam" id="TIGR00447">
    <property type="entry name" value="pth"/>
    <property type="match status" value="1"/>
</dbReference>
<dbReference type="GO" id="GO:0006515">
    <property type="term" value="P:protein quality control for misfolded or incompletely synthesized proteins"/>
    <property type="evidence" value="ECO:0007669"/>
    <property type="project" value="UniProtKB-UniRule"/>
</dbReference>
<feature type="region of interest" description="Disordered" evidence="11">
    <location>
        <begin position="41"/>
        <end position="63"/>
    </location>
</feature>
<dbReference type="GO" id="GO:0072344">
    <property type="term" value="P:rescue of stalled ribosome"/>
    <property type="evidence" value="ECO:0007669"/>
    <property type="project" value="UniProtKB-UniRule"/>
</dbReference>
<feature type="binding site" evidence="8">
    <location>
        <position position="16"/>
    </location>
    <ligand>
        <name>tRNA</name>
        <dbReference type="ChEBI" id="CHEBI:17843"/>
    </ligand>
</feature>
<evidence type="ECO:0000313" key="12">
    <source>
        <dbReference type="EMBL" id="CEP27220.1"/>
    </source>
</evidence>
<dbReference type="GeneID" id="61221628"/>
<comment type="function">
    <text evidence="8">Hydrolyzes ribosome-free peptidyl-tRNAs (with 1 or more amino acids incorporated), which drop off the ribosome during protein synthesis, or as a result of ribosome stalling.</text>
</comment>
<feature type="binding site" evidence="8">
    <location>
        <position position="77"/>
    </location>
    <ligand>
        <name>tRNA</name>
        <dbReference type="ChEBI" id="CHEBI:17843"/>
    </ligand>
</feature>
<dbReference type="InterPro" id="IPR001328">
    <property type="entry name" value="Pept_tRNA_hydro"/>
</dbReference>
<dbReference type="HAMAP" id="MF_00083">
    <property type="entry name" value="Pept_tRNA_hydro_bact"/>
    <property type="match status" value="1"/>
</dbReference>
<evidence type="ECO:0000256" key="9">
    <source>
        <dbReference type="RuleBase" id="RU000673"/>
    </source>
</evidence>
<comment type="subcellular location">
    <subcellularLocation>
        <location evidence="8">Cytoplasm</location>
    </subcellularLocation>
</comment>
<evidence type="ECO:0000256" key="3">
    <source>
        <dbReference type="ARBA" id="ARBA00022801"/>
    </source>
</evidence>
<comment type="function">
    <text evidence="8">Catalyzes the release of premature peptidyl moieties from peptidyl-tRNA molecules trapped in stalled 50S ribosomal subunits, and thus maintains levels of free tRNAs and 50S ribosomes.</text>
</comment>